<reference evidence="2" key="1">
    <citation type="journal article" date="2021" name="PeerJ">
        <title>Extensive microbial diversity within the chicken gut microbiome revealed by metagenomics and culture.</title>
        <authorList>
            <person name="Gilroy R."/>
            <person name="Ravi A."/>
            <person name="Getino M."/>
            <person name="Pursley I."/>
            <person name="Horton D.L."/>
            <person name="Alikhan N.F."/>
            <person name="Baker D."/>
            <person name="Gharbi K."/>
            <person name="Hall N."/>
            <person name="Watson M."/>
            <person name="Adriaenssens E.M."/>
            <person name="Foster-Nyarko E."/>
            <person name="Jarju S."/>
            <person name="Secka A."/>
            <person name="Antonio M."/>
            <person name="Oren A."/>
            <person name="Chaudhuri R.R."/>
            <person name="La Ragione R."/>
            <person name="Hildebrand F."/>
            <person name="Pallen M.J."/>
        </authorList>
    </citation>
    <scope>NUCLEOTIDE SEQUENCE</scope>
    <source>
        <strain evidence="2">CHK185-1770</strain>
    </source>
</reference>
<dbReference type="PANTHER" id="PTHR12110:SF41">
    <property type="entry name" value="INOSOSE DEHYDRATASE"/>
    <property type="match status" value="1"/>
</dbReference>
<dbReference type="SUPFAM" id="SSF51658">
    <property type="entry name" value="Xylose isomerase-like"/>
    <property type="match status" value="1"/>
</dbReference>
<keyword evidence="2" id="KW-0413">Isomerase</keyword>
<evidence type="ECO:0000259" key="1">
    <source>
        <dbReference type="Pfam" id="PF01261"/>
    </source>
</evidence>
<protein>
    <submittedName>
        <fullName evidence="2">Sugar phosphate isomerase/epimerase</fullName>
    </submittedName>
</protein>
<name>A0A9D2MW44_9FIRM</name>
<dbReference type="AlphaFoldDB" id="A0A9D2MW44"/>
<dbReference type="InterPro" id="IPR050312">
    <property type="entry name" value="IolE/XylAMocC-like"/>
</dbReference>
<reference evidence="2" key="2">
    <citation type="submission" date="2021-04" db="EMBL/GenBank/DDBJ databases">
        <authorList>
            <person name="Gilroy R."/>
        </authorList>
    </citation>
    <scope>NUCLEOTIDE SEQUENCE</scope>
    <source>
        <strain evidence="2">CHK185-1770</strain>
    </source>
</reference>
<dbReference type="PANTHER" id="PTHR12110">
    <property type="entry name" value="HYDROXYPYRUVATE ISOMERASE"/>
    <property type="match status" value="1"/>
</dbReference>
<dbReference type="GO" id="GO:0016853">
    <property type="term" value="F:isomerase activity"/>
    <property type="evidence" value="ECO:0007669"/>
    <property type="project" value="UniProtKB-KW"/>
</dbReference>
<accession>A0A9D2MW44</accession>
<dbReference type="Proteomes" id="UP000826793">
    <property type="component" value="Unassembled WGS sequence"/>
</dbReference>
<evidence type="ECO:0000313" key="2">
    <source>
        <dbReference type="EMBL" id="HJB97873.1"/>
    </source>
</evidence>
<dbReference type="EMBL" id="DWXG01000038">
    <property type="protein sequence ID" value="HJB97873.1"/>
    <property type="molecule type" value="Genomic_DNA"/>
</dbReference>
<sequence length="286" mass="32497">MALKVGIQLYSVREEMAKDPFETIRKVAEIGYKNLEVANSRADQDPGVGFDVPADKLLEILGGFGAQVVSSHICPIDETTLPAIIEYHHKIGNKYIGQSVDFFPDYDTLLKRCEYYNQVGKTLAPYGMKFLYHNHYQEFQKLQDKYVLYHIMENTDPAYVDFELDTFWAMRGGADPVEVIRTLGSRMKLVHQKDFSKTTDSPVNLWTVKDPSKPIATREDFGGGFDPKDFCEVGTGTMPIQDILDAANQVGAEYVILEQDFTQLSPMESIQISMDSFRKYQGISWE</sequence>
<feature type="domain" description="Xylose isomerase-like TIM barrel" evidence="1">
    <location>
        <begin position="85"/>
        <end position="279"/>
    </location>
</feature>
<dbReference type="InterPro" id="IPR013022">
    <property type="entry name" value="Xyl_isomerase-like_TIM-brl"/>
</dbReference>
<organism evidence="2 3">
    <name type="scientific">Candidatus Acutalibacter pullicola</name>
    <dbReference type="NCBI Taxonomy" id="2838417"/>
    <lineage>
        <taxon>Bacteria</taxon>
        <taxon>Bacillati</taxon>
        <taxon>Bacillota</taxon>
        <taxon>Clostridia</taxon>
        <taxon>Eubacteriales</taxon>
        <taxon>Acutalibacteraceae</taxon>
        <taxon>Acutalibacter</taxon>
    </lineage>
</organism>
<dbReference type="Pfam" id="PF01261">
    <property type="entry name" value="AP_endonuc_2"/>
    <property type="match status" value="1"/>
</dbReference>
<dbReference type="InterPro" id="IPR036237">
    <property type="entry name" value="Xyl_isomerase-like_sf"/>
</dbReference>
<proteinExistence type="predicted"/>
<gene>
    <name evidence="2" type="ORF">H9710_04755</name>
</gene>
<dbReference type="Gene3D" id="3.20.20.150">
    <property type="entry name" value="Divalent-metal-dependent TIM barrel enzymes"/>
    <property type="match status" value="1"/>
</dbReference>
<evidence type="ECO:0000313" key="3">
    <source>
        <dbReference type="Proteomes" id="UP000826793"/>
    </source>
</evidence>
<comment type="caution">
    <text evidence="2">The sequence shown here is derived from an EMBL/GenBank/DDBJ whole genome shotgun (WGS) entry which is preliminary data.</text>
</comment>